<dbReference type="HAMAP" id="MF_01470">
    <property type="entry name" value="Cas1"/>
    <property type="match status" value="1"/>
</dbReference>
<dbReference type="InterPro" id="IPR033641">
    <property type="entry name" value="Cas1_I-E"/>
</dbReference>
<dbReference type="Gene3D" id="3.100.10.20">
    <property type="entry name" value="CRISPR-associated endonuclease Cas1, N-terminal domain"/>
    <property type="match status" value="1"/>
</dbReference>
<evidence type="ECO:0000313" key="8">
    <source>
        <dbReference type="EMBL" id="KKN25411.1"/>
    </source>
</evidence>
<dbReference type="GO" id="GO:0004520">
    <property type="term" value="F:DNA endonuclease activity"/>
    <property type="evidence" value="ECO:0007669"/>
    <property type="project" value="InterPro"/>
</dbReference>
<evidence type="ECO:0000256" key="6">
    <source>
        <dbReference type="ARBA" id="ARBA00023118"/>
    </source>
</evidence>
<keyword evidence="4" id="KW-0378">Hydrolase</keyword>
<keyword evidence="2" id="KW-0479">Metal-binding</keyword>
<reference evidence="8" key="1">
    <citation type="journal article" date="2015" name="Nature">
        <title>Complex archaea that bridge the gap between prokaryotes and eukaryotes.</title>
        <authorList>
            <person name="Spang A."/>
            <person name="Saw J.H."/>
            <person name="Jorgensen S.L."/>
            <person name="Zaremba-Niedzwiedzka K."/>
            <person name="Martijn J."/>
            <person name="Lind A.E."/>
            <person name="van Eijk R."/>
            <person name="Schleper C."/>
            <person name="Guy L."/>
            <person name="Ettema T.J."/>
        </authorList>
    </citation>
    <scope>NUCLEOTIDE SEQUENCE</scope>
</reference>
<dbReference type="GO" id="GO:0043571">
    <property type="term" value="P:maintenance of CRISPR repeat elements"/>
    <property type="evidence" value="ECO:0007669"/>
    <property type="project" value="InterPro"/>
</dbReference>
<dbReference type="AlphaFoldDB" id="A0A0F9RKC8"/>
<dbReference type="NCBIfam" id="TIGR00287">
    <property type="entry name" value="cas1"/>
    <property type="match status" value="1"/>
</dbReference>
<evidence type="ECO:0000256" key="3">
    <source>
        <dbReference type="ARBA" id="ARBA00022759"/>
    </source>
</evidence>
<dbReference type="Gene3D" id="1.20.120.920">
    <property type="entry name" value="CRISPR-associated endonuclease Cas1, C-terminal domain"/>
    <property type="match status" value="1"/>
</dbReference>
<evidence type="ECO:0008006" key="9">
    <source>
        <dbReference type="Google" id="ProtNLM"/>
    </source>
</evidence>
<dbReference type="EMBL" id="LAZR01002804">
    <property type="protein sequence ID" value="KKN25411.1"/>
    <property type="molecule type" value="Genomic_DNA"/>
</dbReference>
<keyword evidence="1" id="KW-0540">Nuclease</keyword>
<evidence type="ECO:0000256" key="2">
    <source>
        <dbReference type="ARBA" id="ARBA00022723"/>
    </source>
</evidence>
<dbReference type="InterPro" id="IPR042211">
    <property type="entry name" value="CRISPR-assoc_Cas1_N"/>
</dbReference>
<sequence>MLKDLHELPKVKDSLSYIYIEHAKIRQDAHSIAIFDKNGITPVPCAALNIIMLGPGTSITHAAAKNLVENDCLILWCGEEGVRLYAEGLGRTRSSKNVIRQALLSSIPYFRLLVAKKMYIRRFDDPIPFNITIKQLRGKEGARVRKIYYDSSKRTGVEWQGRSYKRDSWQKTDPINRALSVANSCLYGMCHAAIVAMGYSSALGFIHMGKQLSFVYDIADIYKSEMTIPLAFDVVKTSTKDISERVRKACRDLFHESKLLKHCVRDIKSVLNIEEYLNSSQRKVLESAKLEQRDYSNDEALPGFLWDPKDGFKVGGKNFDDGSE</sequence>
<keyword evidence="7" id="KW-0238">DNA-binding</keyword>
<dbReference type="GO" id="GO:0016787">
    <property type="term" value="F:hydrolase activity"/>
    <property type="evidence" value="ECO:0007669"/>
    <property type="project" value="UniProtKB-KW"/>
</dbReference>
<dbReference type="PANTHER" id="PTHR34353:SF3">
    <property type="entry name" value="CRISPR-ASSOCIATED ENDONUCLEASE CAS1"/>
    <property type="match status" value="1"/>
</dbReference>
<dbReference type="Pfam" id="PF01867">
    <property type="entry name" value="Cas_Cas1"/>
    <property type="match status" value="1"/>
</dbReference>
<evidence type="ECO:0000256" key="7">
    <source>
        <dbReference type="ARBA" id="ARBA00023125"/>
    </source>
</evidence>
<keyword evidence="6" id="KW-0051">Antiviral defense</keyword>
<keyword evidence="3" id="KW-0255">Endonuclease</keyword>
<evidence type="ECO:0000256" key="5">
    <source>
        <dbReference type="ARBA" id="ARBA00022842"/>
    </source>
</evidence>
<gene>
    <name evidence="8" type="ORF">LCGC14_0885010</name>
</gene>
<dbReference type="GO" id="GO:0003677">
    <property type="term" value="F:DNA binding"/>
    <property type="evidence" value="ECO:0007669"/>
    <property type="project" value="UniProtKB-KW"/>
</dbReference>
<accession>A0A0F9RKC8</accession>
<evidence type="ECO:0000256" key="1">
    <source>
        <dbReference type="ARBA" id="ARBA00022722"/>
    </source>
</evidence>
<evidence type="ECO:0000256" key="4">
    <source>
        <dbReference type="ARBA" id="ARBA00022801"/>
    </source>
</evidence>
<dbReference type="InterPro" id="IPR042206">
    <property type="entry name" value="CRISPR-assoc_Cas1_C"/>
</dbReference>
<dbReference type="InterPro" id="IPR050646">
    <property type="entry name" value="Cas1"/>
</dbReference>
<keyword evidence="5" id="KW-0460">Magnesium</keyword>
<dbReference type="GO" id="GO:0051607">
    <property type="term" value="P:defense response to virus"/>
    <property type="evidence" value="ECO:0007669"/>
    <property type="project" value="UniProtKB-KW"/>
</dbReference>
<dbReference type="InterPro" id="IPR002729">
    <property type="entry name" value="CRISPR-assoc_Cas1"/>
</dbReference>
<comment type="caution">
    <text evidence="8">The sequence shown here is derived from an EMBL/GenBank/DDBJ whole genome shotgun (WGS) entry which is preliminary data.</text>
</comment>
<protein>
    <recommendedName>
        <fullName evidence="9">CRISPR-associated endonuclease Cas1</fullName>
    </recommendedName>
</protein>
<dbReference type="GO" id="GO:0046872">
    <property type="term" value="F:metal ion binding"/>
    <property type="evidence" value="ECO:0007669"/>
    <property type="project" value="UniProtKB-KW"/>
</dbReference>
<name>A0A0F9RKC8_9ZZZZ</name>
<dbReference type="InterPro" id="IPR019851">
    <property type="entry name" value="CRISPR-assoc_Cas1_ECOLI"/>
</dbReference>
<dbReference type="CDD" id="cd09719">
    <property type="entry name" value="Cas1_I-E"/>
    <property type="match status" value="1"/>
</dbReference>
<proteinExistence type="inferred from homology"/>
<dbReference type="NCBIfam" id="TIGR03638">
    <property type="entry name" value="cas1_ECOLI"/>
    <property type="match status" value="1"/>
</dbReference>
<organism evidence="8">
    <name type="scientific">marine sediment metagenome</name>
    <dbReference type="NCBI Taxonomy" id="412755"/>
    <lineage>
        <taxon>unclassified sequences</taxon>
        <taxon>metagenomes</taxon>
        <taxon>ecological metagenomes</taxon>
    </lineage>
</organism>
<dbReference type="PANTHER" id="PTHR34353">
    <property type="entry name" value="CRISPR-ASSOCIATED ENDONUCLEASE CAS1 1"/>
    <property type="match status" value="1"/>
</dbReference>